<accession>A0A0G2H704</accession>
<comment type="caution">
    <text evidence="2">The sequence shown here is derived from an EMBL/GenBank/DDBJ whole genome shotgun (WGS) entry which is preliminary data.</text>
</comment>
<evidence type="ECO:0000313" key="2">
    <source>
        <dbReference type="EMBL" id="KKY30958.1"/>
    </source>
</evidence>
<organism evidence="2 3">
    <name type="scientific">Diaporthe ampelina</name>
    <dbReference type="NCBI Taxonomy" id="1214573"/>
    <lineage>
        <taxon>Eukaryota</taxon>
        <taxon>Fungi</taxon>
        <taxon>Dikarya</taxon>
        <taxon>Ascomycota</taxon>
        <taxon>Pezizomycotina</taxon>
        <taxon>Sordariomycetes</taxon>
        <taxon>Sordariomycetidae</taxon>
        <taxon>Diaporthales</taxon>
        <taxon>Diaporthaceae</taxon>
        <taxon>Diaporthe</taxon>
    </lineage>
</organism>
<evidence type="ECO:0000256" key="1">
    <source>
        <dbReference type="SAM" id="MobiDB-lite"/>
    </source>
</evidence>
<protein>
    <submittedName>
        <fullName evidence="2">Uncharacterized protein</fullName>
    </submittedName>
</protein>
<dbReference type="Proteomes" id="UP000034680">
    <property type="component" value="Unassembled WGS sequence"/>
</dbReference>
<dbReference type="AlphaFoldDB" id="A0A0G2H704"/>
<sequence>MAASLAPSHVKSISSTSIPSIAISEDGDASTIKASRSPQPTHPYHEATKQQLAPSSSAASGPVVPASPGEANYFPAAEYSRLFFPGDVIPAPPIKASQLGCLTGHSRFVASKNEQHPVACMACRVEDAGARFCCSHCAVRICSGCREALAANGRDLAKIIS</sequence>
<name>A0A0G2H704_9PEZI</name>
<dbReference type="EMBL" id="LCUC01000430">
    <property type="protein sequence ID" value="KKY30958.1"/>
    <property type="molecule type" value="Genomic_DNA"/>
</dbReference>
<evidence type="ECO:0000313" key="3">
    <source>
        <dbReference type="Proteomes" id="UP000034680"/>
    </source>
</evidence>
<dbReference type="OrthoDB" id="5425130at2759"/>
<keyword evidence="3" id="KW-1185">Reference proteome</keyword>
<gene>
    <name evidence="2" type="ORF">UCDDA912_g09097</name>
</gene>
<reference evidence="2 3" key="1">
    <citation type="submission" date="2015-05" db="EMBL/GenBank/DDBJ databases">
        <title>Distinctive expansion of gene families associated with plant cell wall degradation and secondary metabolism in the genomes of grapevine trunk pathogens.</title>
        <authorList>
            <person name="Lawrence D.P."/>
            <person name="Travadon R."/>
            <person name="Rolshausen P.E."/>
            <person name="Baumgartner K."/>
        </authorList>
    </citation>
    <scope>NUCLEOTIDE SEQUENCE [LARGE SCALE GENOMIC DNA]</scope>
    <source>
        <strain evidence="2">DA912</strain>
    </source>
</reference>
<feature type="region of interest" description="Disordered" evidence="1">
    <location>
        <begin position="24"/>
        <end position="65"/>
    </location>
</feature>
<proteinExistence type="predicted"/>
<feature type="compositionally biased region" description="Low complexity" evidence="1">
    <location>
        <begin position="53"/>
        <end position="65"/>
    </location>
</feature>
<reference evidence="2 3" key="2">
    <citation type="submission" date="2015-05" db="EMBL/GenBank/DDBJ databases">
        <authorList>
            <person name="Morales-Cruz A."/>
            <person name="Amrine K.C."/>
            <person name="Cantu D."/>
        </authorList>
    </citation>
    <scope>NUCLEOTIDE SEQUENCE [LARGE SCALE GENOMIC DNA]</scope>
    <source>
        <strain evidence="2">DA912</strain>
    </source>
</reference>